<evidence type="ECO:0000313" key="2">
    <source>
        <dbReference type="Proteomes" id="UP000295632"/>
    </source>
</evidence>
<evidence type="ECO:0000313" key="1">
    <source>
        <dbReference type="EMBL" id="TDQ39240.1"/>
    </source>
</evidence>
<proteinExistence type="predicted"/>
<protein>
    <submittedName>
        <fullName evidence="1">Uncharacterized protein</fullName>
    </submittedName>
</protein>
<dbReference type="OrthoDB" id="2973218at2"/>
<name>A0A4R6TZ40_9BACI</name>
<dbReference type="Proteomes" id="UP000295632">
    <property type="component" value="Unassembled WGS sequence"/>
</dbReference>
<accession>A0A4R6TZ40</accession>
<sequence length="74" mass="8829">MIHSFEVYSPSGIEIKEYDTSKTKEQCVTEIVDSLKSVKWYRIRYHLCHNEEQKPCDPWQLEHEHGNIPDPEII</sequence>
<comment type="caution">
    <text evidence="1">The sequence shown here is derived from an EMBL/GenBank/DDBJ whole genome shotgun (WGS) entry which is preliminary data.</text>
</comment>
<dbReference type="RefSeq" id="WP_133580664.1">
    <property type="nucleotide sequence ID" value="NZ_SNYJ01000008.1"/>
</dbReference>
<dbReference type="EMBL" id="SNYJ01000008">
    <property type="protein sequence ID" value="TDQ39240.1"/>
    <property type="molecule type" value="Genomic_DNA"/>
</dbReference>
<organism evidence="1 2">
    <name type="scientific">Aureibacillus halotolerans</name>
    <dbReference type="NCBI Taxonomy" id="1508390"/>
    <lineage>
        <taxon>Bacteria</taxon>
        <taxon>Bacillati</taxon>
        <taxon>Bacillota</taxon>
        <taxon>Bacilli</taxon>
        <taxon>Bacillales</taxon>
        <taxon>Bacillaceae</taxon>
        <taxon>Aureibacillus</taxon>
    </lineage>
</organism>
<reference evidence="1 2" key="1">
    <citation type="submission" date="2019-03" db="EMBL/GenBank/DDBJ databases">
        <title>Genomic Encyclopedia of Type Strains, Phase IV (KMG-IV): sequencing the most valuable type-strain genomes for metagenomic binning, comparative biology and taxonomic classification.</title>
        <authorList>
            <person name="Goeker M."/>
        </authorList>
    </citation>
    <scope>NUCLEOTIDE SEQUENCE [LARGE SCALE GENOMIC DNA]</scope>
    <source>
        <strain evidence="1 2">DSM 28697</strain>
    </source>
</reference>
<dbReference type="AlphaFoldDB" id="A0A4R6TZ40"/>
<keyword evidence="2" id="KW-1185">Reference proteome</keyword>
<gene>
    <name evidence="1" type="ORF">EV213_108192</name>
</gene>